<keyword evidence="8" id="KW-1185">Reference proteome</keyword>
<dbReference type="PANTHER" id="PTHR43673:SF2">
    <property type="entry name" value="NITROREDUCTASE"/>
    <property type="match status" value="1"/>
</dbReference>
<organism evidence="7 8">
    <name type="scientific">Eggerthella guodeyinii</name>
    <dbReference type="NCBI Taxonomy" id="2690837"/>
    <lineage>
        <taxon>Bacteria</taxon>
        <taxon>Bacillati</taxon>
        <taxon>Actinomycetota</taxon>
        <taxon>Coriobacteriia</taxon>
        <taxon>Eggerthellales</taxon>
        <taxon>Eggerthellaceae</taxon>
        <taxon>Eggerthella</taxon>
    </lineage>
</organism>
<dbReference type="PANTHER" id="PTHR43673">
    <property type="entry name" value="NAD(P)H NITROREDUCTASE YDGI-RELATED"/>
    <property type="match status" value="1"/>
</dbReference>
<evidence type="ECO:0000256" key="4">
    <source>
        <dbReference type="ARBA" id="ARBA00022643"/>
    </source>
</evidence>
<dbReference type="EMBL" id="VTFY01000002">
    <property type="protein sequence ID" value="MRX81658.1"/>
    <property type="molecule type" value="Genomic_DNA"/>
</dbReference>
<feature type="domain" description="Nitroreductase" evidence="6">
    <location>
        <begin position="29"/>
        <end position="177"/>
    </location>
</feature>
<dbReference type="Pfam" id="PF00881">
    <property type="entry name" value="Nitroreductase"/>
    <property type="match status" value="1"/>
</dbReference>
<keyword evidence="4" id="KW-0288">FMN</keyword>
<evidence type="ECO:0000259" key="6">
    <source>
        <dbReference type="Pfam" id="PF00881"/>
    </source>
</evidence>
<evidence type="ECO:0000313" key="7">
    <source>
        <dbReference type="EMBL" id="MRX81658.1"/>
    </source>
</evidence>
<dbReference type="Proteomes" id="UP000438093">
    <property type="component" value="Unassembled WGS sequence"/>
</dbReference>
<dbReference type="SUPFAM" id="SSF55469">
    <property type="entry name" value="FMN-dependent nitroreductase-like"/>
    <property type="match status" value="1"/>
</dbReference>
<protein>
    <submittedName>
        <fullName evidence="7">Nitroreductase</fullName>
    </submittedName>
</protein>
<keyword evidence="5" id="KW-0560">Oxidoreductase</keyword>
<proteinExistence type="inferred from homology"/>
<dbReference type="AlphaFoldDB" id="A0A6N7RLM7"/>
<comment type="similarity">
    <text evidence="2">Belongs to the nitroreductase family.</text>
</comment>
<gene>
    <name evidence="7" type="ORF">GJG86_04005</name>
</gene>
<evidence type="ECO:0000256" key="2">
    <source>
        <dbReference type="ARBA" id="ARBA00007118"/>
    </source>
</evidence>
<evidence type="ECO:0000256" key="3">
    <source>
        <dbReference type="ARBA" id="ARBA00022630"/>
    </source>
</evidence>
<dbReference type="InterPro" id="IPR000415">
    <property type="entry name" value="Nitroreductase-like"/>
</dbReference>
<dbReference type="InterPro" id="IPR029479">
    <property type="entry name" value="Nitroreductase"/>
</dbReference>
<evidence type="ECO:0000313" key="8">
    <source>
        <dbReference type="Proteomes" id="UP000438093"/>
    </source>
</evidence>
<comment type="cofactor">
    <cofactor evidence="1">
        <name>FMN</name>
        <dbReference type="ChEBI" id="CHEBI:58210"/>
    </cofactor>
</comment>
<comment type="caution">
    <text evidence="7">The sequence shown here is derived from an EMBL/GenBank/DDBJ whole genome shotgun (WGS) entry which is preliminary data.</text>
</comment>
<evidence type="ECO:0000256" key="1">
    <source>
        <dbReference type="ARBA" id="ARBA00001917"/>
    </source>
</evidence>
<dbReference type="GO" id="GO:0016491">
    <property type="term" value="F:oxidoreductase activity"/>
    <property type="evidence" value="ECO:0007669"/>
    <property type="project" value="UniProtKB-KW"/>
</dbReference>
<sequence length="198" mass="21933">MAALRTQVFERGQAMCKVKEATMETMGVIRSRKSVRSYTGEPVSERELELVLYAAQAAPVVMADYNKFHLTVITNLGLLYEIEQAGRNLVRGTFSHPLYGAPMMILVSAQIHPGRENTMYSSAAMIVHNMALEATELGLGSCCIWYPIAAILVCPETLDRLSLPEGFEPCCSIILGKTEEDFPERPVLTNRMPVHIIA</sequence>
<keyword evidence="3" id="KW-0285">Flavoprotein</keyword>
<accession>A0A6N7RLM7</accession>
<name>A0A6N7RLM7_9ACTN</name>
<reference evidence="8" key="1">
    <citation type="submission" date="2019-08" db="EMBL/GenBank/DDBJ databases">
        <title>Arthrobacter sp. nov., isolated from plateau pika and Tibetan wild ass.</title>
        <authorList>
            <person name="Ge Y."/>
        </authorList>
    </citation>
    <scope>NUCLEOTIDE SEQUENCE [LARGE SCALE GENOMIC DNA]</scope>
    <source>
        <strain evidence="8">HF-4214</strain>
    </source>
</reference>
<evidence type="ECO:0000256" key="5">
    <source>
        <dbReference type="ARBA" id="ARBA00023002"/>
    </source>
</evidence>
<dbReference type="Gene3D" id="3.40.109.10">
    <property type="entry name" value="NADH Oxidase"/>
    <property type="match status" value="1"/>
</dbReference>